<sequence length="189" mass="21007">MVETEEQLRAIYGYPKGRAAIKTLEKLDKHSRRFIGHSSFLLLSTYNEVGQVDSSPRGGMPGFIQISDNDEVIIPDYKGNNRLDTLINILQTGKLGCLFLVSGVGVMLRVNGTAFVTDSLDYINLFASSEEKPRTAVVLRVEELFFHCSKAILRAKLWLPPIAKHKDLFPSIGTIIAKQLDEVGKPTSE</sequence>
<dbReference type="Proteomes" id="UP000242502">
    <property type="component" value="Unassembled WGS sequence"/>
</dbReference>
<dbReference type="Pfam" id="PF01243">
    <property type="entry name" value="PNPOx_N"/>
    <property type="match status" value="1"/>
</dbReference>
<dbReference type="PANTHER" id="PTHR42815:SF2">
    <property type="entry name" value="FAD-BINDING, PUTATIVE (AFU_ORTHOLOGUE AFUA_6G07600)-RELATED"/>
    <property type="match status" value="1"/>
</dbReference>
<comment type="caution">
    <text evidence="2">The sequence shown here is derived from an EMBL/GenBank/DDBJ whole genome shotgun (WGS) entry which is preliminary data.</text>
</comment>
<evidence type="ECO:0000259" key="1">
    <source>
        <dbReference type="Pfam" id="PF01243"/>
    </source>
</evidence>
<dbReference type="SUPFAM" id="SSF50475">
    <property type="entry name" value="FMN-binding split barrel"/>
    <property type="match status" value="1"/>
</dbReference>
<dbReference type="STRING" id="62101.AB835_06175"/>
<name>A0A1D2QR29_9GAMM</name>
<evidence type="ECO:0000313" key="3">
    <source>
        <dbReference type="Proteomes" id="UP000242502"/>
    </source>
</evidence>
<dbReference type="InterPro" id="IPR024029">
    <property type="entry name" value="Pyridox_Oxase_FMN-dep"/>
</dbReference>
<dbReference type="AlphaFoldDB" id="A0A1D2QR29"/>
<accession>A0A1D2QR29</accession>
<reference evidence="2 3" key="1">
    <citation type="journal article" date="2016" name="Appl. Environ. Microbiol.">
        <title>Lack of Overt Genome Reduction in the Bryostatin-Producing Bryozoan Symbiont "Candidatus Endobugula sertula".</title>
        <authorList>
            <person name="Miller I.J."/>
            <person name="Vanee N."/>
            <person name="Fong S.S."/>
            <person name="Lim-Fong G.E."/>
            <person name="Kwan J.C."/>
        </authorList>
    </citation>
    <scope>NUCLEOTIDE SEQUENCE [LARGE SCALE GENOMIC DNA]</scope>
    <source>
        <strain evidence="2">AB1-4</strain>
    </source>
</reference>
<protein>
    <recommendedName>
        <fullName evidence="1">Pyridoxamine 5'-phosphate oxidase N-terminal domain-containing protein</fullName>
    </recommendedName>
</protein>
<dbReference type="InterPro" id="IPR012349">
    <property type="entry name" value="Split_barrel_FMN-bd"/>
</dbReference>
<gene>
    <name evidence="2" type="ORF">AB835_06175</name>
</gene>
<dbReference type="EMBL" id="MDLC01000016">
    <property type="protein sequence ID" value="ODS23990.1"/>
    <property type="molecule type" value="Genomic_DNA"/>
</dbReference>
<organism evidence="2 3">
    <name type="scientific">Candidatus Endobugula sertula</name>
    <name type="common">Bugula neritina bacterial symbiont</name>
    <dbReference type="NCBI Taxonomy" id="62101"/>
    <lineage>
        <taxon>Bacteria</taxon>
        <taxon>Pseudomonadati</taxon>
        <taxon>Pseudomonadota</taxon>
        <taxon>Gammaproteobacteria</taxon>
        <taxon>Cellvibrionales</taxon>
        <taxon>Cellvibrionaceae</taxon>
        <taxon>Candidatus Endobugula</taxon>
    </lineage>
</organism>
<proteinExistence type="predicted"/>
<dbReference type="PANTHER" id="PTHR42815">
    <property type="entry name" value="FAD-BINDING, PUTATIVE (AFU_ORTHOLOGUE AFUA_6G07600)-RELATED"/>
    <property type="match status" value="1"/>
</dbReference>
<evidence type="ECO:0000313" key="2">
    <source>
        <dbReference type="EMBL" id="ODS23990.1"/>
    </source>
</evidence>
<dbReference type="InterPro" id="IPR011576">
    <property type="entry name" value="Pyridox_Oxase_N"/>
</dbReference>
<feature type="domain" description="Pyridoxamine 5'-phosphate oxidase N-terminal" evidence="1">
    <location>
        <begin position="27"/>
        <end position="148"/>
    </location>
</feature>
<dbReference type="Gene3D" id="2.30.110.10">
    <property type="entry name" value="Electron Transport, Fmn-binding Protein, Chain A"/>
    <property type="match status" value="1"/>
</dbReference>
<dbReference type="NCBIfam" id="TIGR04025">
    <property type="entry name" value="PPOX_FMN_DR2398"/>
    <property type="match status" value="1"/>
</dbReference>